<dbReference type="Proteomes" id="UP000314294">
    <property type="component" value="Unassembled WGS sequence"/>
</dbReference>
<protein>
    <submittedName>
        <fullName evidence="1">Uncharacterized protein</fullName>
    </submittedName>
</protein>
<dbReference type="AlphaFoldDB" id="A0A4Z2FGX4"/>
<dbReference type="EMBL" id="SRLO01001190">
    <property type="protein sequence ID" value="TNN40429.1"/>
    <property type="molecule type" value="Genomic_DNA"/>
</dbReference>
<sequence length="63" mass="6963">MATLEEVVLSMLTSQQEEKSAILCPLPPSLSPKRKPVRRVLQVFPEWVCAEAADLCGTPRVGR</sequence>
<evidence type="ECO:0000313" key="1">
    <source>
        <dbReference type="EMBL" id="TNN40429.1"/>
    </source>
</evidence>
<gene>
    <name evidence="1" type="ORF">EYF80_049393</name>
</gene>
<evidence type="ECO:0000313" key="2">
    <source>
        <dbReference type="Proteomes" id="UP000314294"/>
    </source>
</evidence>
<keyword evidence="2" id="KW-1185">Reference proteome</keyword>
<proteinExistence type="predicted"/>
<organism evidence="1 2">
    <name type="scientific">Liparis tanakae</name>
    <name type="common">Tanaka's snailfish</name>
    <dbReference type="NCBI Taxonomy" id="230148"/>
    <lineage>
        <taxon>Eukaryota</taxon>
        <taxon>Metazoa</taxon>
        <taxon>Chordata</taxon>
        <taxon>Craniata</taxon>
        <taxon>Vertebrata</taxon>
        <taxon>Euteleostomi</taxon>
        <taxon>Actinopterygii</taxon>
        <taxon>Neopterygii</taxon>
        <taxon>Teleostei</taxon>
        <taxon>Neoteleostei</taxon>
        <taxon>Acanthomorphata</taxon>
        <taxon>Eupercaria</taxon>
        <taxon>Perciformes</taxon>
        <taxon>Cottioidei</taxon>
        <taxon>Cottales</taxon>
        <taxon>Liparidae</taxon>
        <taxon>Liparis</taxon>
    </lineage>
</organism>
<comment type="caution">
    <text evidence="1">The sequence shown here is derived from an EMBL/GenBank/DDBJ whole genome shotgun (WGS) entry which is preliminary data.</text>
</comment>
<name>A0A4Z2FGX4_9TELE</name>
<accession>A0A4Z2FGX4</accession>
<reference evidence="1 2" key="1">
    <citation type="submission" date="2019-03" db="EMBL/GenBank/DDBJ databases">
        <title>First draft genome of Liparis tanakae, snailfish: a comprehensive survey of snailfish specific genes.</title>
        <authorList>
            <person name="Kim W."/>
            <person name="Song I."/>
            <person name="Jeong J.-H."/>
            <person name="Kim D."/>
            <person name="Kim S."/>
            <person name="Ryu S."/>
            <person name="Song J.Y."/>
            <person name="Lee S.K."/>
        </authorList>
    </citation>
    <scope>NUCLEOTIDE SEQUENCE [LARGE SCALE GENOMIC DNA]</scope>
    <source>
        <tissue evidence="1">Muscle</tissue>
    </source>
</reference>